<comment type="caution">
    <text evidence="3">The sequence shown here is derived from an EMBL/GenBank/DDBJ whole genome shotgun (WGS) entry which is preliminary data.</text>
</comment>
<dbReference type="Gene3D" id="3.30.200.20">
    <property type="entry name" value="Phosphorylase Kinase, domain 1"/>
    <property type="match status" value="1"/>
</dbReference>
<dbReference type="Pfam" id="PF00805">
    <property type="entry name" value="Pentapeptide"/>
    <property type="match status" value="3"/>
</dbReference>
<dbReference type="CDD" id="cd14014">
    <property type="entry name" value="STKc_PknB_like"/>
    <property type="match status" value="1"/>
</dbReference>
<sequence>MDFPDFAPHGYELHKQLGANPFGGCITYLATHLETQQSVVLKQFQFAQTGSNWSDYSTYQTEIEILQRLEHPNIPHFLDSFATETGFCVVQEYKKADALNLSSSRSLEEVEQIAIALLNVLVYLQNQSPIVIHRDIKPENILVREENGDLEVYLVDFGFARLGGEALAASSMVKGTLGFMPPEQIFGQSLTEASDLYGVGATLICLLAGMKSTEIGELIDEERGCFRLKNRLPKTLNPQFIAWLERMVAPGRDRFVNATTALAALQKIKVRSRGMLGWKWGYWLWRRKGAVACSIIAIGSMIPVALLALPERPKIQRIRAVAGIDKTLQTTRSQYEPYLAKYFDLIESKNCPGCNLADFDLRNADLKGANLKGANLEGTNLQGANLDGAQLQGANLKLANLNEVTLKSANLSATNLQMAQLKKAQLQQANLTKANLSSADLEKANLTQARLDSANLGKVKMKYAVLVEASLKSATLYENNLVYANLEGADLSRSYIGISSELSHTNLKNANLEHTYIEQASFSNANLEGANLKNAYILLPQFRSANLKKANLLGAIIAGDTLDGGKNFKGAIMPDGSKHD</sequence>
<dbReference type="RefSeq" id="WP_194029614.1">
    <property type="nucleotide sequence ID" value="NZ_JADEWZ010000015.1"/>
</dbReference>
<evidence type="ECO:0000259" key="2">
    <source>
        <dbReference type="PROSITE" id="PS50011"/>
    </source>
</evidence>
<evidence type="ECO:0000313" key="4">
    <source>
        <dbReference type="Proteomes" id="UP000654482"/>
    </source>
</evidence>
<gene>
    <name evidence="3" type="ORF">IQ249_11490</name>
</gene>
<evidence type="ECO:0000313" key="3">
    <source>
        <dbReference type="EMBL" id="MBE9116522.1"/>
    </source>
</evidence>
<dbReference type="InterPro" id="IPR008271">
    <property type="entry name" value="Ser/Thr_kinase_AS"/>
</dbReference>
<dbReference type="GO" id="GO:0005524">
    <property type="term" value="F:ATP binding"/>
    <property type="evidence" value="ECO:0007669"/>
    <property type="project" value="InterPro"/>
</dbReference>
<dbReference type="InterPro" id="IPR011009">
    <property type="entry name" value="Kinase-like_dom_sf"/>
</dbReference>
<dbReference type="PROSITE" id="PS00108">
    <property type="entry name" value="PROTEIN_KINASE_ST"/>
    <property type="match status" value="1"/>
</dbReference>
<dbReference type="SMART" id="SM00220">
    <property type="entry name" value="S_TKc"/>
    <property type="match status" value="1"/>
</dbReference>
<dbReference type="PROSITE" id="PS50011">
    <property type="entry name" value="PROTEIN_KINASE_DOM"/>
    <property type="match status" value="1"/>
</dbReference>
<dbReference type="Pfam" id="PF00069">
    <property type="entry name" value="Pkinase"/>
    <property type="match status" value="1"/>
</dbReference>
<organism evidence="3 4">
    <name type="scientific">Lusitaniella coriacea LEGE 07157</name>
    <dbReference type="NCBI Taxonomy" id="945747"/>
    <lineage>
        <taxon>Bacteria</taxon>
        <taxon>Bacillati</taxon>
        <taxon>Cyanobacteriota</taxon>
        <taxon>Cyanophyceae</taxon>
        <taxon>Spirulinales</taxon>
        <taxon>Lusitaniellaceae</taxon>
        <taxon>Lusitaniella</taxon>
    </lineage>
</organism>
<dbReference type="Gene3D" id="2.160.20.80">
    <property type="entry name" value="E3 ubiquitin-protein ligase SopA"/>
    <property type="match status" value="2"/>
</dbReference>
<dbReference type="PANTHER" id="PTHR47485:SF1">
    <property type="entry name" value="THYLAKOID LUMENAL 17.4 KDA PROTEIN, CHLOROPLASTIC"/>
    <property type="match status" value="1"/>
</dbReference>
<protein>
    <submittedName>
        <fullName evidence="3">Pentapeptide repeat-containing protein</fullName>
    </submittedName>
</protein>
<dbReference type="PANTHER" id="PTHR47485">
    <property type="entry name" value="THYLAKOID LUMENAL 17.4 KDA PROTEIN, CHLOROPLASTIC"/>
    <property type="match status" value="1"/>
</dbReference>
<dbReference type="EMBL" id="JADEWZ010000015">
    <property type="protein sequence ID" value="MBE9116522.1"/>
    <property type="molecule type" value="Genomic_DNA"/>
</dbReference>
<name>A0A8J7IT01_9CYAN</name>
<evidence type="ECO:0000256" key="1">
    <source>
        <dbReference type="ARBA" id="ARBA00022737"/>
    </source>
</evidence>
<accession>A0A8J7IT01</accession>
<feature type="domain" description="Protein kinase" evidence="2">
    <location>
        <begin position="11"/>
        <end position="268"/>
    </location>
</feature>
<dbReference type="SUPFAM" id="SSF141571">
    <property type="entry name" value="Pentapeptide repeat-like"/>
    <property type="match status" value="2"/>
</dbReference>
<proteinExistence type="predicted"/>
<keyword evidence="1" id="KW-0677">Repeat</keyword>
<keyword evidence="4" id="KW-1185">Reference proteome</keyword>
<dbReference type="GO" id="GO:0004672">
    <property type="term" value="F:protein kinase activity"/>
    <property type="evidence" value="ECO:0007669"/>
    <property type="project" value="InterPro"/>
</dbReference>
<dbReference type="SUPFAM" id="SSF56112">
    <property type="entry name" value="Protein kinase-like (PK-like)"/>
    <property type="match status" value="1"/>
</dbReference>
<dbReference type="Gene3D" id="1.10.510.10">
    <property type="entry name" value="Transferase(Phosphotransferase) domain 1"/>
    <property type="match status" value="1"/>
</dbReference>
<dbReference type="InterPro" id="IPR000719">
    <property type="entry name" value="Prot_kinase_dom"/>
</dbReference>
<dbReference type="InterPro" id="IPR001646">
    <property type="entry name" value="5peptide_repeat"/>
</dbReference>
<dbReference type="Proteomes" id="UP000654482">
    <property type="component" value="Unassembled WGS sequence"/>
</dbReference>
<reference evidence="3" key="1">
    <citation type="submission" date="2020-10" db="EMBL/GenBank/DDBJ databases">
        <authorList>
            <person name="Castelo-Branco R."/>
            <person name="Eusebio N."/>
            <person name="Adriana R."/>
            <person name="Vieira A."/>
            <person name="Brugerolle De Fraissinette N."/>
            <person name="Rezende De Castro R."/>
            <person name="Schneider M.P."/>
            <person name="Vasconcelos V."/>
            <person name="Leao P.N."/>
        </authorList>
    </citation>
    <scope>NUCLEOTIDE SEQUENCE</scope>
    <source>
        <strain evidence="3">LEGE 07157</strain>
    </source>
</reference>
<dbReference type="AlphaFoldDB" id="A0A8J7IT01"/>